<reference evidence="1 2" key="1">
    <citation type="submission" date="2017-04" db="EMBL/GenBank/DDBJ databases">
        <title>Novel microbial lineages endemic to geothermal iron-oxide mats fill important gaps in the evolutionary history of Archaea.</title>
        <authorList>
            <person name="Jay Z.J."/>
            <person name="Beam J.P."/>
            <person name="Dlakic M."/>
            <person name="Rusch D.B."/>
            <person name="Kozubal M.A."/>
            <person name="Inskeep W.P."/>
        </authorList>
    </citation>
    <scope>NUCLEOTIDE SEQUENCE [LARGE SCALE GENOMIC DNA]</scope>
    <source>
        <strain evidence="1">OSP_C</strain>
    </source>
</reference>
<name>A0A2R6AHN6_9ARCH</name>
<dbReference type="Gene3D" id="3.90.79.10">
    <property type="entry name" value="Nucleoside Triphosphate Pyrophosphohydrolase"/>
    <property type="match status" value="1"/>
</dbReference>
<evidence type="ECO:0000313" key="2">
    <source>
        <dbReference type="Proteomes" id="UP000241473"/>
    </source>
</evidence>
<dbReference type="AlphaFoldDB" id="A0A2R6AHN6"/>
<dbReference type="Proteomes" id="UP000241473">
    <property type="component" value="Unassembled WGS sequence"/>
</dbReference>
<accession>A0A2R6AHN6</accession>
<gene>
    <name evidence="1" type="ORF">B9Q00_10730</name>
</gene>
<sequence>MEQEFKKWRFPSSYVKIGEHPDDTLTRVMIDQLGMNNFKVERSRLVSYYYPSRRYPGEMHWDYCFINEVKSSEAPREKPWFKEIRYVHVQELKEEDFGSAQGALLELFRGQHQPL</sequence>
<proteinExistence type="predicted"/>
<evidence type="ECO:0000313" key="1">
    <source>
        <dbReference type="EMBL" id="PSN85833.1"/>
    </source>
</evidence>
<dbReference type="EMBL" id="NEXB01000127">
    <property type="protein sequence ID" value="PSN85833.1"/>
    <property type="molecule type" value="Genomic_DNA"/>
</dbReference>
<dbReference type="InterPro" id="IPR015797">
    <property type="entry name" value="NUDIX_hydrolase-like_dom_sf"/>
</dbReference>
<comment type="caution">
    <text evidence="1">The sequence shown here is derived from an EMBL/GenBank/DDBJ whole genome shotgun (WGS) entry which is preliminary data.</text>
</comment>
<protein>
    <submittedName>
        <fullName evidence="1">Uncharacterized protein</fullName>
    </submittedName>
</protein>
<organism evidence="1 2">
    <name type="scientific">Candidatus Marsarchaeota G1 archaeon OSP_C</name>
    <dbReference type="NCBI Taxonomy" id="1978154"/>
    <lineage>
        <taxon>Archaea</taxon>
        <taxon>Candidatus Marsarchaeota</taxon>
        <taxon>Candidatus Marsarchaeota group 1</taxon>
    </lineage>
</organism>
<dbReference type="SUPFAM" id="SSF55811">
    <property type="entry name" value="Nudix"/>
    <property type="match status" value="1"/>
</dbReference>